<dbReference type="AlphaFoldDB" id="D6ZZD3"/>
<dbReference type="OrthoDB" id="6168062at2"/>
<reference evidence="2 3" key="1">
    <citation type="journal article" date="2012" name="Stand. Genomic Sci.">
        <title>Complete genome sequence of the facultatively chemolithoautotrophic and methylotrophic alpha Proteobacterium Starkeya novella type strain (ATCC 8093(T)).</title>
        <authorList>
            <person name="Kappler U."/>
            <person name="Davenport K."/>
            <person name="Beatson S."/>
            <person name="Lucas S."/>
            <person name="Lapidus A."/>
            <person name="Copeland A."/>
            <person name="Berry K.W."/>
            <person name="Glavina Del Rio T."/>
            <person name="Hammon N."/>
            <person name="Dalin E."/>
            <person name="Tice H."/>
            <person name="Pitluck S."/>
            <person name="Richardson P."/>
            <person name="Bruce D."/>
            <person name="Goodwin L.A."/>
            <person name="Han C."/>
            <person name="Tapia R."/>
            <person name="Detter J.C."/>
            <person name="Chang Y.J."/>
            <person name="Jeffries C.D."/>
            <person name="Land M."/>
            <person name="Hauser L."/>
            <person name="Kyrpides N.C."/>
            <person name="Goker M."/>
            <person name="Ivanova N."/>
            <person name="Klenk H.P."/>
            <person name="Woyke T."/>
        </authorList>
    </citation>
    <scope>NUCLEOTIDE SEQUENCE [LARGE SCALE GENOMIC DNA]</scope>
    <source>
        <strain evidence="3">ATCC 8093 / DSM 506 / JCM 20403 / CCM 1077 / IAM 12100 / NBRC 12443 / NCIMB 10456</strain>
    </source>
</reference>
<dbReference type="Proteomes" id="UP000006633">
    <property type="component" value="Chromosome"/>
</dbReference>
<proteinExistence type="predicted"/>
<keyword evidence="1" id="KW-1133">Transmembrane helix</keyword>
<keyword evidence="1" id="KW-0472">Membrane</keyword>
<sequence length="143" mass="15658">MTEPQSLTKWKFRHAVLIWIGIVANMAFALPLLFCPSVILAFFGIPDDPAAWPRLSGLLLGIVSIFYIPATIDIDRYRLIAWLAVFPSRTFGTIFCITMVFVLGQPVGLLAGAVLDGTFGAVTLYCLIKIVRLEAAIAQGTTR</sequence>
<dbReference type="HOGENOM" id="CLU_1853110_0_0_5"/>
<feature type="transmembrane region" description="Helical" evidence="1">
    <location>
        <begin position="16"/>
        <end position="45"/>
    </location>
</feature>
<dbReference type="KEGG" id="sno:Snov_1969"/>
<evidence type="ECO:0000256" key="1">
    <source>
        <dbReference type="SAM" id="Phobius"/>
    </source>
</evidence>
<feature type="transmembrane region" description="Helical" evidence="1">
    <location>
        <begin position="51"/>
        <end position="68"/>
    </location>
</feature>
<evidence type="ECO:0000313" key="3">
    <source>
        <dbReference type="Proteomes" id="UP000006633"/>
    </source>
</evidence>
<keyword evidence="3" id="KW-1185">Reference proteome</keyword>
<dbReference type="EMBL" id="CP002026">
    <property type="protein sequence ID" value="ADH89269.1"/>
    <property type="molecule type" value="Genomic_DNA"/>
</dbReference>
<name>D6ZZD3_ANCN5</name>
<feature type="transmembrane region" description="Helical" evidence="1">
    <location>
        <begin position="80"/>
        <end position="103"/>
    </location>
</feature>
<dbReference type="RefSeq" id="WP_013166773.1">
    <property type="nucleotide sequence ID" value="NC_014217.1"/>
</dbReference>
<keyword evidence="1 2" id="KW-0812">Transmembrane</keyword>
<evidence type="ECO:0000313" key="2">
    <source>
        <dbReference type="EMBL" id="ADH89269.1"/>
    </source>
</evidence>
<dbReference type="STRING" id="639283.Snov_1969"/>
<gene>
    <name evidence="2" type="ordered locus">Snov_1969</name>
</gene>
<protein>
    <submittedName>
        <fullName evidence="2">Transmembrane protein</fullName>
    </submittedName>
</protein>
<organism evidence="2 3">
    <name type="scientific">Ancylobacter novellus (strain ATCC 8093 / DSM 506 / JCM 20403 / CCM 1077 / IAM 12100 / NBRC 12443 / NCIMB 10456)</name>
    <name type="common">Starkeya novella</name>
    <dbReference type="NCBI Taxonomy" id="639283"/>
    <lineage>
        <taxon>Bacteria</taxon>
        <taxon>Pseudomonadati</taxon>
        <taxon>Pseudomonadota</taxon>
        <taxon>Alphaproteobacteria</taxon>
        <taxon>Hyphomicrobiales</taxon>
        <taxon>Xanthobacteraceae</taxon>
        <taxon>Ancylobacter</taxon>
    </lineage>
</organism>
<accession>D6ZZD3</accession>
<dbReference type="eggNOG" id="COG1858">
    <property type="taxonomic scope" value="Bacteria"/>
</dbReference>
<feature type="transmembrane region" description="Helical" evidence="1">
    <location>
        <begin position="109"/>
        <end position="128"/>
    </location>
</feature>